<keyword evidence="2" id="KW-1185">Reference proteome</keyword>
<dbReference type="EMBL" id="SLWF01000007">
    <property type="protein sequence ID" value="TCN86280.1"/>
    <property type="molecule type" value="Genomic_DNA"/>
</dbReference>
<organism evidence="1 2">
    <name type="scientific">Shewanella fodinae</name>
    <dbReference type="NCBI Taxonomy" id="552357"/>
    <lineage>
        <taxon>Bacteria</taxon>
        <taxon>Pseudomonadati</taxon>
        <taxon>Pseudomonadota</taxon>
        <taxon>Gammaproteobacteria</taxon>
        <taxon>Alteromonadales</taxon>
        <taxon>Shewanellaceae</taxon>
        <taxon>Shewanella</taxon>
    </lineage>
</organism>
<gene>
    <name evidence="1" type="ORF">EDC91_10730</name>
</gene>
<accession>A0A4R2FC92</accession>
<comment type="caution">
    <text evidence="1">The sequence shown here is derived from an EMBL/GenBank/DDBJ whole genome shotgun (WGS) entry which is preliminary data.</text>
</comment>
<evidence type="ECO:0000313" key="2">
    <source>
        <dbReference type="Proteomes" id="UP000294832"/>
    </source>
</evidence>
<evidence type="ECO:0000313" key="1">
    <source>
        <dbReference type="EMBL" id="TCN86280.1"/>
    </source>
</evidence>
<dbReference type="Proteomes" id="UP000294832">
    <property type="component" value="Unassembled WGS sequence"/>
</dbReference>
<name>A0A4R2FC92_9GAMM</name>
<dbReference type="AlphaFoldDB" id="A0A4R2FC92"/>
<protein>
    <submittedName>
        <fullName evidence="1">Uncharacterized protein</fullName>
    </submittedName>
</protein>
<proteinExistence type="predicted"/>
<sequence length="133" mass="14835">MDGFMRVDVGNGLCDLVLRTLIWTFDTITDERRRVKMVALQLLVIAVSKWGCRQICYADLAVNHILDRCGLAGLTSGEAKCQSVSVTSNLIKSGGNIATEKHFLSGLYVVLIHSWNPASLIIFRVKYGLNFFR</sequence>
<reference evidence="1 2" key="1">
    <citation type="submission" date="2019-03" db="EMBL/GenBank/DDBJ databases">
        <title>Freshwater and sediment microbial communities from various areas in North America, analyzing microbe dynamics in response to fracking.</title>
        <authorList>
            <person name="Lamendella R."/>
        </authorList>
    </citation>
    <scope>NUCLEOTIDE SEQUENCE [LARGE SCALE GENOMIC DNA]</scope>
    <source>
        <strain evidence="1 2">74A</strain>
    </source>
</reference>